<keyword evidence="4 7" id="KW-0863">Zinc-finger</keyword>
<evidence type="ECO:0000259" key="9">
    <source>
        <dbReference type="PROSITE" id="PS50157"/>
    </source>
</evidence>
<feature type="region of interest" description="Disordered" evidence="8">
    <location>
        <begin position="102"/>
        <end position="154"/>
    </location>
</feature>
<dbReference type="PROSITE" id="PS50157">
    <property type="entry name" value="ZINC_FINGER_C2H2_2"/>
    <property type="match status" value="3"/>
</dbReference>
<evidence type="ECO:0000256" key="5">
    <source>
        <dbReference type="ARBA" id="ARBA00022833"/>
    </source>
</evidence>
<reference evidence="11" key="1">
    <citation type="submission" date="2025-08" db="UniProtKB">
        <authorList>
            <consortium name="RefSeq"/>
        </authorList>
    </citation>
    <scope>IDENTIFICATION</scope>
</reference>
<dbReference type="Proteomes" id="UP001652625">
    <property type="component" value="Chromosome 14"/>
</dbReference>
<dbReference type="RefSeq" id="XP_065673809.1">
    <property type="nucleotide sequence ID" value="XM_065817737.1"/>
</dbReference>
<feature type="region of interest" description="Disordered" evidence="8">
    <location>
        <begin position="616"/>
        <end position="661"/>
    </location>
</feature>
<keyword evidence="2" id="KW-0479">Metal-binding</keyword>
<dbReference type="SMART" id="SM00355">
    <property type="entry name" value="ZnF_C2H2"/>
    <property type="match status" value="4"/>
</dbReference>
<dbReference type="PROSITE" id="PS00028">
    <property type="entry name" value="ZINC_FINGER_C2H2_1"/>
    <property type="match status" value="3"/>
</dbReference>
<feature type="region of interest" description="Disordered" evidence="8">
    <location>
        <begin position="775"/>
        <end position="797"/>
    </location>
</feature>
<comment type="subcellular location">
    <subcellularLocation>
        <location evidence="1">Nucleus</location>
    </subcellularLocation>
</comment>
<feature type="domain" description="C2H2-type" evidence="9">
    <location>
        <begin position="445"/>
        <end position="472"/>
    </location>
</feature>
<dbReference type="SUPFAM" id="SSF57667">
    <property type="entry name" value="beta-beta-alpha zinc fingers"/>
    <property type="match status" value="2"/>
</dbReference>
<dbReference type="GeneID" id="100203223"/>
<evidence type="ECO:0000256" key="7">
    <source>
        <dbReference type="PROSITE-ProRule" id="PRU00042"/>
    </source>
</evidence>
<dbReference type="InterPro" id="IPR027756">
    <property type="entry name" value="Ovo-like"/>
</dbReference>
<accession>A0ABM4DH56</accession>
<feature type="compositionally biased region" description="Polar residues" evidence="8">
    <location>
        <begin position="622"/>
        <end position="631"/>
    </location>
</feature>
<dbReference type="Pfam" id="PF00096">
    <property type="entry name" value="zf-C2H2"/>
    <property type="match status" value="2"/>
</dbReference>
<evidence type="ECO:0000256" key="1">
    <source>
        <dbReference type="ARBA" id="ARBA00004123"/>
    </source>
</evidence>
<evidence type="ECO:0000313" key="11">
    <source>
        <dbReference type="RefSeq" id="XP_065673809.1"/>
    </source>
</evidence>
<feature type="compositionally biased region" description="Basic and acidic residues" evidence="8">
    <location>
        <begin position="632"/>
        <end position="641"/>
    </location>
</feature>
<dbReference type="Gene3D" id="3.30.160.60">
    <property type="entry name" value="Classic Zinc Finger"/>
    <property type="match status" value="3"/>
</dbReference>
<evidence type="ECO:0000313" key="10">
    <source>
        <dbReference type="Proteomes" id="UP001652625"/>
    </source>
</evidence>
<feature type="compositionally biased region" description="Polar residues" evidence="8">
    <location>
        <begin position="590"/>
        <end position="604"/>
    </location>
</feature>
<gene>
    <name evidence="11" type="primary">LOC100203223</name>
</gene>
<protein>
    <submittedName>
        <fullName evidence="11">Uncharacterized protein LOC100203223 isoform X8</fullName>
    </submittedName>
</protein>
<evidence type="ECO:0000256" key="4">
    <source>
        <dbReference type="ARBA" id="ARBA00022771"/>
    </source>
</evidence>
<keyword evidence="10" id="KW-1185">Reference proteome</keyword>
<keyword evidence="5" id="KW-0862">Zinc</keyword>
<proteinExistence type="predicted"/>
<dbReference type="InterPro" id="IPR013087">
    <property type="entry name" value="Znf_C2H2_type"/>
</dbReference>
<organism evidence="10 11">
    <name type="scientific">Hydra vulgaris</name>
    <name type="common">Hydra</name>
    <name type="synonym">Hydra attenuata</name>
    <dbReference type="NCBI Taxonomy" id="6087"/>
    <lineage>
        <taxon>Eukaryota</taxon>
        <taxon>Metazoa</taxon>
        <taxon>Cnidaria</taxon>
        <taxon>Hydrozoa</taxon>
        <taxon>Hydroidolina</taxon>
        <taxon>Anthoathecata</taxon>
        <taxon>Aplanulata</taxon>
        <taxon>Hydridae</taxon>
        <taxon>Hydra</taxon>
    </lineage>
</organism>
<sequence>MTLDYKPRKYLVLPFLQINKSAIVIVIICIYKNASFKENKMVSQTNNACLSLSSDEEADNGAEPDLHQCGHCKLMFDSLRKYFLHKLQKACWEKKNLDDVWNESSTSASPSISDTKDDNEEEEKENTDQPHYNDTKSMQNGQPKSDFKFRKNRKGVVRRIKPAKECENVNSDSKFYQKCTKICVIDSSNQKTENYPSKKDLIKDDNKSDSTDLKISHLFEKSDKSYNDNPSIQFDQAPSRVPPIITTSTITENKNSKQPFSNCKLPFDYSYNTFLRKKQELEKNDDIKNDDDSELSFQKYKPASNLFTEKDKTISTSSLSGNKNSKSFIIGSFNTDDKSSVSEIKPVKNKSSSLIGYGYFKQENTDDEDEILNKNKNDCSNSYHNATLSMSEDIKEKEAVSPTIEESSVHSNEDFDESYKALSMCDKADSSQSGEPSWKHAKQVYRCPLCAKVFPFKSKLQRHVLVHTGIKPYKCTVCGRGFTQQIDLQRHLTRHTGEKPFKCHLCKAQFIRADNLRKHCKDSHYVSIDEPIRKRRRKTTGSDTVLPPLEVAIAMALSETEKNGGRVLGRLNTKPSMRVSSSIKSGAIYQSNQPHETFSHSPYSSIHKEHDDTDIVCVSPSKGESGSSTTDPRFKMEEDSRLGSASPYQRQKRGYDDDAKYLDDRRYGNLEKTDTSNNGYSFRNSSEINDDVLFTSRQRTYNKDKSSYDSINCERKQFTKARSAETRQYDDFYQRHSLLDEREIRTRYNSSPNFSKQNKNDSVFLNEKTHSNISSSPRFFDSDNMKQNLSPSCSDNAKSHQILFRDKPSVSYGDYFPPASISPNSNSHEDRAKTMHFQEIYNRKTAYGKLSLIDFKYSNDHRDITSNKISRHTLENNFVRGGERNSPYRTKFNLNEVENVFVEDQETPIVHPSDQGQT</sequence>
<feature type="domain" description="C2H2-type" evidence="9">
    <location>
        <begin position="473"/>
        <end position="500"/>
    </location>
</feature>
<evidence type="ECO:0000256" key="8">
    <source>
        <dbReference type="SAM" id="MobiDB-lite"/>
    </source>
</evidence>
<feature type="domain" description="C2H2-type" evidence="9">
    <location>
        <begin position="501"/>
        <end position="524"/>
    </location>
</feature>
<feature type="compositionally biased region" description="Low complexity" evidence="8">
    <location>
        <begin position="104"/>
        <end position="113"/>
    </location>
</feature>
<name>A0ABM4DH56_HYDVU</name>
<dbReference type="PANTHER" id="PTHR10032:SF271">
    <property type="entry name" value="RH12261P-RELATED"/>
    <property type="match status" value="1"/>
</dbReference>
<evidence type="ECO:0000256" key="6">
    <source>
        <dbReference type="ARBA" id="ARBA00023242"/>
    </source>
</evidence>
<dbReference type="InterPro" id="IPR036236">
    <property type="entry name" value="Znf_C2H2_sf"/>
</dbReference>
<evidence type="ECO:0000256" key="2">
    <source>
        <dbReference type="ARBA" id="ARBA00022723"/>
    </source>
</evidence>
<feature type="compositionally biased region" description="Polar residues" evidence="8">
    <location>
        <begin position="785"/>
        <end position="796"/>
    </location>
</feature>
<keyword evidence="6" id="KW-0539">Nucleus</keyword>
<keyword evidence="3" id="KW-0677">Repeat</keyword>
<dbReference type="PANTHER" id="PTHR10032">
    <property type="entry name" value="ZINC FINGER PROTEIN WITH KRAB AND SCAN DOMAINS"/>
    <property type="match status" value="1"/>
</dbReference>
<feature type="region of interest" description="Disordered" evidence="8">
    <location>
        <begin position="590"/>
        <end position="609"/>
    </location>
</feature>
<evidence type="ECO:0000256" key="3">
    <source>
        <dbReference type="ARBA" id="ARBA00022737"/>
    </source>
</evidence>